<keyword evidence="3" id="KW-1185">Reference proteome</keyword>
<keyword evidence="1" id="KW-0732">Signal</keyword>
<reference evidence="2 3" key="1">
    <citation type="submission" date="2024-02" db="EMBL/GenBank/DDBJ databases">
        <authorList>
            <person name="Chen Y."/>
            <person name="Shah S."/>
            <person name="Dougan E. K."/>
            <person name="Thang M."/>
            <person name="Chan C."/>
        </authorList>
    </citation>
    <scope>NUCLEOTIDE SEQUENCE [LARGE SCALE GENOMIC DNA]</scope>
</reference>
<dbReference type="EMBL" id="CAXAMN010027874">
    <property type="protein sequence ID" value="CAK9113511.1"/>
    <property type="molecule type" value="Genomic_DNA"/>
</dbReference>
<gene>
    <name evidence="2" type="ORF">CCMP2556_LOCUS52538</name>
</gene>
<feature type="chain" id="PRO_5046891477" evidence="1">
    <location>
        <begin position="19"/>
        <end position="192"/>
    </location>
</feature>
<evidence type="ECO:0000313" key="3">
    <source>
        <dbReference type="Proteomes" id="UP001642484"/>
    </source>
</evidence>
<organism evidence="2 3">
    <name type="scientific">Durusdinium trenchii</name>
    <dbReference type="NCBI Taxonomy" id="1381693"/>
    <lineage>
        <taxon>Eukaryota</taxon>
        <taxon>Sar</taxon>
        <taxon>Alveolata</taxon>
        <taxon>Dinophyceae</taxon>
        <taxon>Suessiales</taxon>
        <taxon>Symbiodiniaceae</taxon>
        <taxon>Durusdinium</taxon>
    </lineage>
</organism>
<evidence type="ECO:0000313" key="2">
    <source>
        <dbReference type="EMBL" id="CAK9113511.1"/>
    </source>
</evidence>
<feature type="signal peptide" evidence="1">
    <location>
        <begin position="1"/>
        <end position="18"/>
    </location>
</feature>
<accession>A0ABP0SMA7</accession>
<sequence>MYKTAVLLLCSSLAASQAVVDDYEYDPAKPDEPMDVASQAVSKWLKDEVVVPRKKDGWQNNFCLCVQNGNIASWYQMASAMYVVDTCSATDGFVLRSGHMQDRHVHPLQAMMACDTLKLVSYCLSHEAPEALPMWKPMCDHAHYTVPSCDVVCGGAQFTSMSALLMAAGRRVESRARRAELRERASASPSGL</sequence>
<name>A0ABP0SMA7_9DINO</name>
<proteinExistence type="predicted"/>
<evidence type="ECO:0000256" key="1">
    <source>
        <dbReference type="SAM" id="SignalP"/>
    </source>
</evidence>
<feature type="non-terminal residue" evidence="2">
    <location>
        <position position="192"/>
    </location>
</feature>
<protein>
    <submittedName>
        <fullName evidence="2">Uncharacterized protein</fullName>
    </submittedName>
</protein>
<dbReference type="Proteomes" id="UP001642484">
    <property type="component" value="Unassembled WGS sequence"/>
</dbReference>
<comment type="caution">
    <text evidence="2">The sequence shown here is derived from an EMBL/GenBank/DDBJ whole genome shotgun (WGS) entry which is preliminary data.</text>
</comment>